<dbReference type="AlphaFoldDB" id="A0A813N0B7"/>
<dbReference type="Proteomes" id="UP000663845">
    <property type="component" value="Unassembled WGS sequence"/>
</dbReference>
<evidence type="ECO:0000256" key="1">
    <source>
        <dbReference type="SAM" id="Coils"/>
    </source>
</evidence>
<gene>
    <name evidence="2" type="ORF">JYZ213_LOCUS1101</name>
</gene>
<feature type="non-terminal residue" evidence="2">
    <location>
        <position position="1"/>
    </location>
</feature>
<protein>
    <submittedName>
        <fullName evidence="2">Uncharacterized protein</fullName>
    </submittedName>
</protein>
<dbReference type="GO" id="GO:0030286">
    <property type="term" value="C:dynein complex"/>
    <property type="evidence" value="ECO:0007669"/>
    <property type="project" value="InterPro"/>
</dbReference>
<reference evidence="2" key="1">
    <citation type="submission" date="2021-02" db="EMBL/GenBank/DDBJ databases">
        <authorList>
            <person name="Nowell W R."/>
        </authorList>
    </citation>
    <scope>NUCLEOTIDE SEQUENCE</scope>
</reference>
<accession>A0A813N0B7</accession>
<sequence>MAKWQIIEQESGITNTMRINILNTLRTSIDTHGSSKKYEICQDVKNWLQETYGKHWSVIIDNSSSESTKMAKWQIIEQAAGITDTMRINILNTLRISIDTHGSLKTFEICKDNDTKEMASSARFCFINECKRSWRSLCFCCQHNLCLDHLVEHENLIHAQIPLITDQINSLSHLLDDDIVIQPSCFIDLNQWRENALRTIEQLYEGKRQQLEDLIQRRRNKQQQEFDEMKMKFEELIKNQEGTKEEIDFMRKSVEFIKKDIEDLHHIHFNINQLVIDDNLISIQNETTNNDNHLRKRRVTCPDNLSSESTKMAKWQIITQNSGITDAMRINILNALR</sequence>
<organism evidence="2 3">
    <name type="scientific">Adineta steineri</name>
    <dbReference type="NCBI Taxonomy" id="433720"/>
    <lineage>
        <taxon>Eukaryota</taxon>
        <taxon>Metazoa</taxon>
        <taxon>Spiralia</taxon>
        <taxon>Gnathifera</taxon>
        <taxon>Rotifera</taxon>
        <taxon>Eurotatoria</taxon>
        <taxon>Bdelloidea</taxon>
        <taxon>Adinetida</taxon>
        <taxon>Adinetidae</taxon>
        <taxon>Adineta</taxon>
    </lineage>
</organism>
<dbReference type="GO" id="GO:0007017">
    <property type="term" value="P:microtubule-based process"/>
    <property type="evidence" value="ECO:0007669"/>
    <property type="project" value="InterPro"/>
</dbReference>
<keyword evidence="1" id="KW-0175">Coiled coil</keyword>
<dbReference type="EMBL" id="CAJNOG010000005">
    <property type="protein sequence ID" value="CAF0729843.1"/>
    <property type="molecule type" value="Genomic_DNA"/>
</dbReference>
<evidence type="ECO:0000313" key="3">
    <source>
        <dbReference type="Proteomes" id="UP000663845"/>
    </source>
</evidence>
<feature type="coiled-coil region" evidence="1">
    <location>
        <begin position="197"/>
        <end position="239"/>
    </location>
</feature>
<dbReference type="InterPro" id="IPR037177">
    <property type="entry name" value="DLC_sf"/>
</dbReference>
<proteinExistence type="predicted"/>
<dbReference type="SUPFAM" id="SSF54648">
    <property type="entry name" value="DLC"/>
    <property type="match status" value="1"/>
</dbReference>
<evidence type="ECO:0000313" key="2">
    <source>
        <dbReference type="EMBL" id="CAF0729843.1"/>
    </source>
</evidence>
<name>A0A813N0B7_9BILA</name>
<comment type="caution">
    <text evidence="2">The sequence shown here is derived from an EMBL/GenBank/DDBJ whole genome shotgun (WGS) entry which is preliminary data.</text>
</comment>